<keyword evidence="2" id="KW-1185">Reference proteome</keyword>
<organism evidence="1 2">
    <name type="scientific">Vigna angularis var. angularis</name>
    <dbReference type="NCBI Taxonomy" id="157739"/>
    <lineage>
        <taxon>Eukaryota</taxon>
        <taxon>Viridiplantae</taxon>
        <taxon>Streptophyta</taxon>
        <taxon>Embryophyta</taxon>
        <taxon>Tracheophyta</taxon>
        <taxon>Spermatophyta</taxon>
        <taxon>Magnoliopsida</taxon>
        <taxon>eudicotyledons</taxon>
        <taxon>Gunneridae</taxon>
        <taxon>Pentapetalae</taxon>
        <taxon>rosids</taxon>
        <taxon>fabids</taxon>
        <taxon>Fabales</taxon>
        <taxon>Fabaceae</taxon>
        <taxon>Papilionoideae</taxon>
        <taxon>50 kb inversion clade</taxon>
        <taxon>NPAAA clade</taxon>
        <taxon>indigoferoid/millettioid clade</taxon>
        <taxon>Phaseoleae</taxon>
        <taxon>Vigna</taxon>
    </lineage>
</organism>
<accession>A0A0S3R966</accession>
<reference evidence="1 2" key="1">
    <citation type="journal article" date="2015" name="Sci. Rep.">
        <title>The power of single molecule real-time sequencing technology in the de novo assembly of a eukaryotic genome.</title>
        <authorList>
            <person name="Sakai H."/>
            <person name="Naito K."/>
            <person name="Ogiso-Tanaka E."/>
            <person name="Takahashi Y."/>
            <person name="Iseki K."/>
            <person name="Muto C."/>
            <person name="Satou K."/>
            <person name="Teruya K."/>
            <person name="Shiroma A."/>
            <person name="Shimoji M."/>
            <person name="Hirano T."/>
            <person name="Itoh T."/>
            <person name="Kaga A."/>
            <person name="Tomooka N."/>
        </authorList>
    </citation>
    <scope>NUCLEOTIDE SEQUENCE [LARGE SCALE GENOMIC DNA]</scope>
    <source>
        <strain evidence="2">cv. Shumari</strain>
    </source>
</reference>
<dbReference type="Proteomes" id="UP000291084">
    <property type="component" value="Chromosome 1"/>
</dbReference>
<gene>
    <name evidence="1" type="primary">Vigan.01G526600</name>
    <name evidence="1" type="ORF">VIGAN_01526600</name>
</gene>
<protein>
    <submittedName>
        <fullName evidence="1">Uncharacterized protein</fullName>
    </submittedName>
</protein>
<dbReference type="EMBL" id="AP015034">
    <property type="protein sequence ID" value="BAT77173.1"/>
    <property type="molecule type" value="Genomic_DNA"/>
</dbReference>
<proteinExistence type="predicted"/>
<feature type="non-terminal residue" evidence="1">
    <location>
        <position position="1"/>
    </location>
</feature>
<evidence type="ECO:0000313" key="2">
    <source>
        <dbReference type="Proteomes" id="UP000291084"/>
    </source>
</evidence>
<evidence type="ECO:0000313" key="1">
    <source>
        <dbReference type="EMBL" id="BAT77173.1"/>
    </source>
</evidence>
<dbReference type="AlphaFoldDB" id="A0A0S3R966"/>
<sequence length="71" mass="8203">LKLKVTITENKNTKIKIKSKYKMKWFLSPEYASTLDSSQTKIRFCRHASGGHSEKRIAMSIKKGTFDYCCP</sequence>
<name>A0A0S3R966_PHAAN</name>